<evidence type="ECO:0000313" key="1">
    <source>
        <dbReference type="EMBL" id="GER25223.1"/>
    </source>
</evidence>
<dbReference type="GO" id="GO:0016301">
    <property type="term" value="F:kinase activity"/>
    <property type="evidence" value="ECO:0007669"/>
    <property type="project" value="UniProtKB-KW"/>
</dbReference>
<organism evidence="1 2">
    <name type="scientific">Striga asiatica</name>
    <name type="common">Asiatic witchweed</name>
    <name type="synonym">Buchnera asiatica</name>
    <dbReference type="NCBI Taxonomy" id="4170"/>
    <lineage>
        <taxon>Eukaryota</taxon>
        <taxon>Viridiplantae</taxon>
        <taxon>Streptophyta</taxon>
        <taxon>Embryophyta</taxon>
        <taxon>Tracheophyta</taxon>
        <taxon>Spermatophyta</taxon>
        <taxon>Magnoliopsida</taxon>
        <taxon>eudicotyledons</taxon>
        <taxon>Gunneridae</taxon>
        <taxon>Pentapetalae</taxon>
        <taxon>asterids</taxon>
        <taxon>lamiids</taxon>
        <taxon>Lamiales</taxon>
        <taxon>Orobanchaceae</taxon>
        <taxon>Buchnereae</taxon>
        <taxon>Striga</taxon>
    </lineage>
</organism>
<dbReference type="Proteomes" id="UP000325081">
    <property type="component" value="Unassembled WGS sequence"/>
</dbReference>
<dbReference type="AlphaFoldDB" id="A0A5A7NXK0"/>
<sequence>MKRNKSGLRTELLTVDRGKWCPHLYLTIPILDQLLAHYIFIRAFVGIFQAMNEGLYSNWTRFEAKMDKWTKPVNHYSHVADSEAQLVLLMARDGWIVKEA</sequence>
<reference evidence="2" key="1">
    <citation type="journal article" date="2019" name="Curr. Biol.">
        <title>Genome Sequence of Striga asiatica Provides Insight into the Evolution of Plant Parasitism.</title>
        <authorList>
            <person name="Yoshida S."/>
            <person name="Kim S."/>
            <person name="Wafula E.K."/>
            <person name="Tanskanen J."/>
            <person name="Kim Y.M."/>
            <person name="Honaas L."/>
            <person name="Yang Z."/>
            <person name="Spallek T."/>
            <person name="Conn C.E."/>
            <person name="Ichihashi Y."/>
            <person name="Cheong K."/>
            <person name="Cui S."/>
            <person name="Der J.P."/>
            <person name="Gundlach H."/>
            <person name="Jiao Y."/>
            <person name="Hori C."/>
            <person name="Ishida J.K."/>
            <person name="Kasahara H."/>
            <person name="Kiba T."/>
            <person name="Kim M.S."/>
            <person name="Koo N."/>
            <person name="Laohavisit A."/>
            <person name="Lee Y.H."/>
            <person name="Lumba S."/>
            <person name="McCourt P."/>
            <person name="Mortimer J.C."/>
            <person name="Mutuku J.M."/>
            <person name="Nomura T."/>
            <person name="Sasaki-Sekimoto Y."/>
            <person name="Seto Y."/>
            <person name="Wang Y."/>
            <person name="Wakatake T."/>
            <person name="Sakakibara H."/>
            <person name="Demura T."/>
            <person name="Yamaguchi S."/>
            <person name="Yoneyama K."/>
            <person name="Manabe R.I."/>
            <person name="Nelson D.C."/>
            <person name="Schulman A.H."/>
            <person name="Timko M.P."/>
            <person name="dePamphilis C.W."/>
            <person name="Choi D."/>
            <person name="Shirasu K."/>
        </authorList>
    </citation>
    <scope>NUCLEOTIDE SEQUENCE [LARGE SCALE GENOMIC DNA]</scope>
    <source>
        <strain evidence="2">cv. UVA1</strain>
    </source>
</reference>
<keyword evidence="2" id="KW-1185">Reference proteome</keyword>
<protein>
    <submittedName>
        <fullName evidence="1">Dephospho-CoA kinase family</fullName>
    </submittedName>
</protein>
<keyword evidence="1" id="KW-0418">Kinase</keyword>
<proteinExistence type="predicted"/>
<dbReference type="OrthoDB" id="247245at2759"/>
<dbReference type="EMBL" id="BKCP01000002">
    <property type="protein sequence ID" value="GER25223.1"/>
    <property type="molecule type" value="Genomic_DNA"/>
</dbReference>
<comment type="caution">
    <text evidence="1">The sequence shown here is derived from an EMBL/GenBank/DDBJ whole genome shotgun (WGS) entry which is preliminary data.</text>
</comment>
<name>A0A5A7NXK0_STRAF</name>
<gene>
    <name evidence="1" type="ORF">STAS_00792</name>
</gene>
<accession>A0A5A7NXK0</accession>
<evidence type="ECO:0000313" key="2">
    <source>
        <dbReference type="Proteomes" id="UP000325081"/>
    </source>
</evidence>
<keyword evidence="1" id="KW-0808">Transferase</keyword>